<feature type="compositionally biased region" description="Basic residues" evidence="1">
    <location>
        <begin position="1"/>
        <end position="10"/>
    </location>
</feature>
<evidence type="ECO:0000256" key="1">
    <source>
        <dbReference type="SAM" id="MobiDB-lite"/>
    </source>
</evidence>
<feature type="domain" description="Retrovirus-related Pol polyprotein from transposon TNT 1-94-like beta-barrel" evidence="2">
    <location>
        <begin position="50"/>
        <end position="129"/>
    </location>
</feature>
<name>A0A4S8LD60_DENBC</name>
<proteinExistence type="predicted"/>
<dbReference type="OrthoDB" id="3124902at2759"/>
<feature type="region of interest" description="Disordered" evidence="1">
    <location>
        <begin position="181"/>
        <end position="200"/>
    </location>
</feature>
<sequence>MSRPHTHVRGPRNPPSVTRPTLPTSSHDCTSLQGPPTLPSSIPRLGQRLLIDSAAPLNIVRDRSAFQSYMSDRKVIRCLNGTIFEAIGYGSVLLHVTAMKEEHSLRLSMCYHVPSARHHILSVASLLNSDMQVILAHRSPRIILPLKARQAQPSLPKYYPLSREKTHFFLKCRFTLTPTVPLPPHNDRNPQSFTLTATSH</sequence>
<dbReference type="InterPro" id="IPR054722">
    <property type="entry name" value="PolX-like_BBD"/>
</dbReference>
<feature type="compositionally biased region" description="Polar residues" evidence="1">
    <location>
        <begin position="189"/>
        <end position="200"/>
    </location>
</feature>
<dbReference type="AlphaFoldDB" id="A0A4S8LD60"/>
<evidence type="ECO:0000313" key="3">
    <source>
        <dbReference type="EMBL" id="THU86573.1"/>
    </source>
</evidence>
<gene>
    <name evidence="3" type="ORF">K435DRAFT_868143</name>
</gene>
<feature type="region of interest" description="Disordered" evidence="1">
    <location>
        <begin position="1"/>
        <end position="37"/>
    </location>
</feature>
<dbReference type="Pfam" id="PF22936">
    <property type="entry name" value="Pol_BBD"/>
    <property type="match status" value="1"/>
</dbReference>
<evidence type="ECO:0000259" key="2">
    <source>
        <dbReference type="Pfam" id="PF22936"/>
    </source>
</evidence>
<keyword evidence="4" id="KW-1185">Reference proteome</keyword>
<reference evidence="3 4" key="1">
    <citation type="journal article" date="2019" name="Nat. Ecol. Evol.">
        <title>Megaphylogeny resolves global patterns of mushroom evolution.</title>
        <authorList>
            <person name="Varga T."/>
            <person name="Krizsan K."/>
            <person name="Foldi C."/>
            <person name="Dima B."/>
            <person name="Sanchez-Garcia M."/>
            <person name="Sanchez-Ramirez S."/>
            <person name="Szollosi G.J."/>
            <person name="Szarkandi J.G."/>
            <person name="Papp V."/>
            <person name="Albert L."/>
            <person name="Andreopoulos W."/>
            <person name="Angelini C."/>
            <person name="Antonin V."/>
            <person name="Barry K.W."/>
            <person name="Bougher N.L."/>
            <person name="Buchanan P."/>
            <person name="Buyck B."/>
            <person name="Bense V."/>
            <person name="Catcheside P."/>
            <person name="Chovatia M."/>
            <person name="Cooper J."/>
            <person name="Damon W."/>
            <person name="Desjardin D."/>
            <person name="Finy P."/>
            <person name="Geml J."/>
            <person name="Haridas S."/>
            <person name="Hughes K."/>
            <person name="Justo A."/>
            <person name="Karasinski D."/>
            <person name="Kautmanova I."/>
            <person name="Kiss B."/>
            <person name="Kocsube S."/>
            <person name="Kotiranta H."/>
            <person name="LaButti K.M."/>
            <person name="Lechner B.E."/>
            <person name="Liimatainen K."/>
            <person name="Lipzen A."/>
            <person name="Lukacs Z."/>
            <person name="Mihaltcheva S."/>
            <person name="Morgado L.N."/>
            <person name="Niskanen T."/>
            <person name="Noordeloos M.E."/>
            <person name="Ohm R.A."/>
            <person name="Ortiz-Santana B."/>
            <person name="Ovrebo C."/>
            <person name="Racz N."/>
            <person name="Riley R."/>
            <person name="Savchenko A."/>
            <person name="Shiryaev A."/>
            <person name="Soop K."/>
            <person name="Spirin V."/>
            <person name="Szebenyi C."/>
            <person name="Tomsovsky M."/>
            <person name="Tulloss R.E."/>
            <person name="Uehling J."/>
            <person name="Grigoriev I.V."/>
            <person name="Vagvolgyi C."/>
            <person name="Papp T."/>
            <person name="Martin F.M."/>
            <person name="Miettinen O."/>
            <person name="Hibbett D.S."/>
            <person name="Nagy L.G."/>
        </authorList>
    </citation>
    <scope>NUCLEOTIDE SEQUENCE [LARGE SCALE GENOMIC DNA]</scope>
    <source>
        <strain evidence="3 4">CBS 962.96</strain>
    </source>
</reference>
<dbReference type="EMBL" id="ML179491">
    <property type="protein sequence ID" value="THU86573.1"/>
    <property type="molecule type" value="Genomic_DNA"/>
</dbReference>
<evidence type="ECO:0000313" key="4">
    <source>
        <dbReference type="Proteomes" id="UP000297245"/>
    </source>
</evidence>
<dbReference type="Proteomes" id="UP000297245">
    <property type="component" value="Unassembled WGS sequence"/>
</dbReference>
<accession>A0A4S8LD60</accession>
<protein>
    <recommendedName>
        <fullName evidence="2">Retrovirus-related Pol polyprotein from transposon TNT 1-94-like beta-barrel domain-containing protein</fullName>
    </recommendedName>
</protein>
<feature type="compositionally biased region" description="Polar residues" evidence="1">
    <location>
        <begin position="15"/>
        <end position="34"/>
    </location>
</feature>
<organism evidence="3 4">
    <name type="scientific">Dendrothele bispora (strain CBS 962.96)</name>
    <dbReference type="NCBI Taxonomy" id="1314807"/>
    <lineage>
        <taxon>Eukaryota</taxon>
        <taxon>Fungi</taxon>
        <taxon>Dikarya</taxon>
        <taxon>Basidiomycota</taxon>
        <taxon>Agaricomycotina</taxon>
        <taxon>Agaricomycetes</taxon>
        <taxon>Agaricomycetidae</taxon>
        <taxon>Agaricales</taxon>
        <taxon>Agaricales incertae sedis</taxon>
        <taxon>Dendrothele</taxon>
    </lineage>
</organism>